<reference evidence="1 2" key="1">
    <citation type="journal article" date="2020" name="Cell">
        <title>Large-Scale Comparative Analyses of Tick Genomes Elucidate Their Genetic Diversity and Vector Capacities.</title>
        <authorList>
            <consortium name="Tick Genome and Microbiome Consortium (TIGMIC)"/>
            <person name="Jia N."/>
            <person name="Wang J."/>
            <person name="Shi W."/>
            <person name="Du L."/>
            <person name="Sun Y."/>
            <person name="Zhan W."/>
            <person name="Jiang J.F."/>
            <person name="Wang Q."/>
            <person name="Zhang B."/>
            <person name="Ji P."/>
            <person name="Bell-Sakyi L."/>
            <person name="Cui X.M."/>
            <person name="Yuan T.T."/>
            <person name="Jiang B.G."/>
            <person name="Yang W.F."/>
            <person name="Lam T.T."/>
            <person name="Chang Q.C."/>
            <person name="Ding S.J."/>
            <person name="Wang X.J."/>
            <person name="Zhu J.G."/>
            <person name="Ruan X.D."/>
            <person name="Zhao L."/>
            <person name="Wei J.T."/>
            <person name="Ye R.Z."/>
            <person name="Que T.C."/>
            <person name="Du C.H."/>
            <person name="Zhou Y.H."/>
            <person name="Cheng J.X."/>
            <person name="Dai P.F."/>
            <person name="Guo W.B."/>
            <person name="Han X.H."/>
            <person name="Huang E.J."/>
            <person name="Li L.F."/>
            <person name="Wei W."/>
            <person name="Gao Y.C."/>
            <person name="Liu J.Z."/>
            <person name="Shao H.Z."/>
            <person name="Wang X."/>
            <person name="Wang C.C."/>
            <person name="Yang T.C."/>
            <person name="Huo Q.B."/>
            <person name="Li W."/>
            <person name="Chen H.Y."/>
            <person name="Chen S.E."/>
            <person name="Zhou L.G."/>
            <person name="Ni X.B."/>
            <person name="Tian J.H."/>
            <person name="Sheng Y."/>
            <person name="Liu T."/>
            <person name="Pan Y.S."/>
            <person name="Xia L.Y."/>
            <person name="Li J."/>
            <person name="Zhao F."/>
            <person name="Cao W.C."/>
        </authorList>
    </citation>
    <scope>NUCLEOTIDE SEQUENCE [LARGE SCALE GENOMIC DNA]</scope>
    <source>
        <strain evidence="1">Iper-2018</strain>
    </source>
</reference>
<evidence type="ECO:0000313" key="2">
    <source>
        <dbReference type="Proteomes" id="UP000805193"/>
    </source>
</evidence>
<accession>A0AC60PIG0</accession>
<protein>
    <submittedName>
        <fullName evidence="1">Uncharacterized protein</fullName>
    </submittedName>
</protein>
<keyword evidence="2" id="KW-1185">Reference proteome</keyword>
<evidence type="ECO:0000313" key="1">
    <source>
        <dbReference type="EMBL" id="KAG0420502.1"/>
    </source>
</evidence>
<gene>
    <name evidence="1" type="ORF">HPB47_003461</name>
</gene>
<organism evidence="1 2">
    <name type="scientific">Ixodes persulcatus</name>
    <name type="common">Taiga tick</name>
    <dbReference type="NCBI Taxonomy" id="34615"/>
    <lineage>
        <taxon>Eukaryota</taxon>
        <taxon>Metazoa</taxon>
        <taxon>Ecdysozoa</taxon>
        <taxon>Arthropoda</taxon>
        <taxon>Chelicerata</taxon>
        <taxon>Arachnida</taxon>
        <taxon>Acari</taxon>
        <taxon>Parasitiformes</taxon>
        <taxon>Ixodida</taxon>
        <taxon>Ixodoidea</taxon>
        <taxon>Ixodidae</taxon>
        <taxon>Ixodinae</taxon>
        <taxon>Ixodes</taxon>
    </lineage>
</organism>
<sequence>MRPSRRLPKVYKYHKITQTLIGTSWRFGTAGFASWLHTARGANHGAPRVASARFRTKSSITRVTVPRAMDAELRADQRTTHLSKMWGILRSLFGQRKTMNGAARVALREDISTAELAEKAAGIVFPQTSIPTLHTYAKDDTNDDAIDSPLCMAELNHALQHVYARSTPSADRISYAHLRNLPDSYENALFDEMNQIWNECKLPEAWKLSIVKPIQKPGKPPSL</sequence>
<comment type="caution">
    <text evidence="1">The sequence shown here is derived from an EMBL/GenBank/DDBJ whole genome shotgun (WGS) entry which is preliminary data.</text>
</comment>
<dbReference type="Proteomes" id="UP000805193">
    <property type="component" value="Unassembled WGS sequence"/>
</dbReference>
<name>A0AC60PIG0_IXOPE</name>
<dbReference type="EMBL" id="JABSTQ010010501">
    <property type="protein sequence ID" value="KAG0420502.1"/>
    <property type="molecule type" value="Genomic_DNA"/>
</dbReference>
<proteinExistence type="predicted"/>